<dbReference type="FunFam" id="3.40.50.20:FF:000010">
    <property type="entry name" value="Propionyl-CoA carboxylase subunit alpha"/>
    <property type="match status" value="1"/>
</dbReference>
<dbReference type="PROSITE" id="PS50968">
    <property type="entry name" value="BIOTINYL_LIPOYL"/>
    <property type="match status" value="1"/>
</dbReference>
<dbReference type="GO" id="GO:0005524">
    <property type="term" value="F:ATP binding"/>
    <property type="evidence" value="ECO:0007669"/>
    <property type="project" value="UniProtKB-UniRule"/>
</dbReference>
<dbReference type="Pfam" id="PF00289">
    <property type="entry name" value="Biotin_carb_N"/>
    <property type="match status" value="1"/>
</dbReference>
<dbReference type="SUPFAM" id="SSF56059">
    <property type="entry name" value="Glutathione synthetase ATP-binding domain-like"/>
    <property type="match status" value="1"/>
</dbReference>
<dbReference type="CDD" id="cd06850">
    <property type="entry name" value="biotinyl_domain"/>
    <property type="match status" value="1"/>
</dbReference>
<dbReference type="GO" id="GO:0016874">
    <property type="term" value="F:ligase activity"/>
    <property type="evidence" value="ECO:0007669"/>
    <property type="project" value="UniProtKB-KW"/>
</dbReference>
<dbReference type="AlphaFoldDB" id="E3HJH4"/>
<evidence type="ECO:0000256" key="5">
    <source>
        <dbReference type="ARBA" id="ARBA00023267"/>
    </source>
</evidence>
<dbReference type="HOGENOM" id="CLU_000395_3_1_4"/>
<dbReference type="GO" id="GO:0046872">
    <property type="term" value="F:metal ion binding"/>
    <property type="evidence" value="ECO:0007669"/>
    <property type="project" value="InterPro"/>
</dbReference>
<dbReference type="InterPro" id="IPR011053">
    <property type="entry name" value="Single_hybrid_motif"/>
</dbReference>
<dbReference type="Pfam" id="PF02785">
    <property type="entry name" value="Biotin_carb_C"/>
    <property type="match status" value="1"/>
</dbReference>
<proteinExistence type="predicted"/>
<dbReference type="eggNOG" id="COG4770">
    <property type="taxonomic scope" value="Bacteria"/>
</dbReference>
<evidence type="ECO:0000256" key="3">
    <source>
        <dbReference type="ARBA" id="ARBA00022741"/>
    </source>
</evidence>
<dbReference type="InterPro" id="IPR011761">
    <property type="entry name" value="ATP-grasp"/>
</dbReference>
<dbReference type="SUPFAM" id="SSF51230">
    <property type="entry name" value="Single hybrid motif"/>
    <property type="match status" value="1"/>
</dbReference>
<dbReference type="Pfam" id="PF02786">
    <property type="entry name" value="CPSase_L_D2"/>
    <property type="match status" value="1"/>
</dbReference>
<accession>E3HJH4</accession>
<dbReference type="InterPro" id="IPR011764">
    <property type="entry name" value="Biotin_carboxylation_dom"/>
</dbReference>
<gene>
    <name evidence="10" type="ordered locus">AXYL_05910</name>
</gene>
<reference evidence="10 11" key="1">
    <citation type="journal article" date="2011" name="J. Bacteriol.">
        <title>Complete genome sequence of the haloaromatic acid-degrading bacterium Achromobacter xylosoxidans A8.</title>
        <authorList>
            <person name="Strnad H."/>
            <person name="Ridl J."/>
            <person name="Paces J."/>
            <person name="Kolar M."/>
            <person name="Vlcek C."/>
            <person name="Paces V."/>
        </authorList>
    </citation>
    <scope>NUCLEOTIDE SEQUENCE [LARGE SCALE GENOMIC DNA]</scope>
    <source>
        <strain evidence="10 11">A8</strain>
    </source>
</reference>
<sequence length="655" mass="69870">MMRFDTLLVANRGEIALRVIRAARALGLRTVAVYSDADAESRHVREADMAVHIGAAPAQASYRNVDAILRACAASGAQAVHPGYGFLSENADFARAVTQAGLTFVGPSAEMIALMGNKARAKEALRHADVPTVPGAQGIADDRELSARARAIGYPVLLKAAAGGGGRGMRLAQDDTDLAQALPLARSEALGAFGSDELILEKAIQAARHVEIQVLCDEHGSVVHLGERDCSLQRRYQKLVEESPSPAVSPALRARMGAVAVRACQAIGYVGAGTLEFLLDEQGNFYFMEMNTRLQVEHGVTELVTGIDLVQWQLRVAQGEMLDFRQEDVRSHGHAMELRVCAEDPAAGFMPQVGSVLRWIEPPGLRVDTALEDGLEVTPYYDSMLAKYLVWGATRDECIGKLTRACEAGGLLGVRSNLHFLARAINHPDFRDGGVATTFVGGQDMASAYWRAEPSAHALAAAALALADWPAGGARPGLAAAGDVALDDTSDGNSRLLHIVQQADGGLSVRAWEGHVAEGECREIRIDALHRHDGEMALVLDGLRRSLRVAKDAAAAVWVQDGASVWRFVRATRFADREGQRDGHVRLLRAPMSGRVISVDVRDGDSVTAQQTVLVLESMKMEMSIAAGGAGVVAKLAVAAGDQVSTGQALMEVQP</sequence>
<dbReference type="STRING" id="762376.AXYL_05910"/>
<dbReference type="SUPFAM" id="SSF51246">
    <property type="entry name" value="Rudiment single hybrid motif"/>
    <property type="match status" value="1"/>
</dbReference>
<dbReference type="Gene3D" id="2.40.50.100">
    <property type="match status" value="1"/>
</dbReference>
<keyword evidence="5" id="KW-0092">Biotin</keyword>
<dbReference type="KEGG" id="axy:AXYL_05910"/>
<dbReference type="InterPro" id="IPR005479">
    <property type="entry name" value="CPAse_ATP-bd"/>
</dbReference>
<organism evidence="10 11">
    <name type="scientific">Achromobacter xylosoxidans (strain A8)</name>
    <dbReference type="NCBI Taxonomy" id="762376"/>
    <lineage>
        <taxon>Bacteria</taxon>
        <taxon>Pseudomonadati</taxon>
        <taxon>Pseudomonadota</taxon>
        <taxon>Betaproteobacteria</taxon>
        <taxon>Burkholderiales</taxon>
        <taxon>Alcaligenaceae</taxon>
        <taxon>Achromobacter</taxon>
    </lineage>
</organism>
<dbReference type="InterPro" id="IPR011054">
    <property type="entry name" value="Rudment_hybrid_motif"/>
</dbReference>
<dbReference type="InterPro" id="IPR000089">
    <property type="entry name" value="Biotin_lipoyl"/>
</dbReference>
<dbReference type="PROSITE" id="PS00866">
    <property type="entry name" value="CPSASE_1"/>
    <property type="match status" value="1"/>
</dbReference>
<dbReference type="RefSeq" id="WP_013396503.1">
    <property type="nucleotide sequence ID" value="NC_014640.1"/>
</dbReference>
<dbReference type="SUPFAM" id="SSF52440">
    <property type="entry name" value="PreATP-grasp domain"/>
    <property type="match status" value="1"/>
</dbReference>
<dbReference type="EMBL" id="CP002287">
    <property type="protein sequence ID" value="ADP19206.1"/>
    <property type="molecule type" value="Genomic_DNA"/>
</dbReference>
<dbReference type="PANTHER" id="PTHR18866:SF33">
    <property type="entry name" value="METHYLCROTONOYL-COA CARBOXYLASE SUBUNIT ALPHA, MITOCHONDRIAL-RELATED"/>
    <property type="match status" value="1"/>
</dbReference>
<dbReference type="NCBIfam" id="NF006367">
    <property type="entry name" value="PRK08591.1"/>
    <property type="match status" value="1"/>
</dbReference>
<evidence type="ECO:0000256" key="6">
    <source>
        <dbReference type="PROSITE-ProRule" id="PRU00409"/>
    </source>
</evidence>
<evidence type="ECO:0000259" key="8">
    <source>
        <dbReference type="PROSITE" id="PS50975"/>
    </source>
</evidence>
<dbReference type="PROSITE" id="PS50975">
    <property type="entry name" value="ATP_GRASP"/>
    <property type="match status" value="1"/>
</dbReference>
<feature type="domain" description="Biotin carboxylation" evidence="9">
    <location>
        <begin position="3"/>
        <end position="445"/>
    </location>
</feature>
<dbReference type="InterPro" id="IPR050856">
    <property type="entry name" value="Biotin_carboxylase_complex"/>
</dbReference>
<evidence type="ECO:0000256" key="2">
    <source>
        <dbReference type="ARBA" id="ARBA00022598"/>
    </source>
</evidence>
<dbReference type="Gene3D" id="3.30.470.20">
    <property type="entry name" value="ATP-grasp fold, B domain"/>
    <property type="match status" value="1"/>
</dbReference>
<evidence type="ECO:0000259" key="7">
    <source>
        <dbReference type="PROSITE" id="PS50968"/>
    </source>
</evidence>
<evidence type="ECO:0000256" key="1">
    <source>
        <dbReference type="ARBA" id="ARBA00001953"/>
    </source>
</evidence>
<dbReference type="InterPro" id="IPR005481">
    <property type="entry name" value="BC-like_N"/>
</dbReference>
<feature type="domain" description="Lipoyl-binding" evidence="7">
    <location>
        <begin position="579"/>
        <end position="654"/>
    </location>
</feature>
<evidence type="ECO:0000259" key="9">
    <source>
        <dbReference type="PROSITE" id="PS50979"/>
    </source>
</evidence>
<name>E3HJH4_ACHXA</name>
<dbReference type="InterPro" id="IPR016185">
    <property type="entry name" value="PreATP-grasp_dom_sf"/>
</dbReference>
<dbReference type="Proteomes" id="UP000006876">
    <property type="component" value="Chromosome"/>
</dbReference>
<feature type="domain" description="ATP-grasp" evidence="8">
    <location>
        <begin position="122"/>
        <end position="318"/>
    </location>
</feature>
<dbReference type="PANTHER" id="PTHR18866">
    <property type="entry name" value="CARBOXYLASE:PYRUVATE/ACETYL-COA/PROPIONYL-COA CARBOXYLASE"/>
    <property type="match status" value="1"/>
</dbReference>
<keyword evidence="3 6" id="KW-0547">Nucleotide-binding</keyword>
<dbReference type="PROSITE" id="PS50979">
    <property type="entry name" value="BC"/>
    <property type="match status" value="1"/>
</dbReference>
<protein>
    <submittedName>
        <fullName evidence="10">Acetyl-CoA carboxylase biotin carboxylase subunit 1</fullName>
    </submittedName>
</protein>
<comment type="cofactor">
    <cofactor evidence="1">
        <name>biotin</name>
        <dbReference type="ChEBI" id="CHEBI:57586"/>
    </cofactor>
</comment>
<evidence type="ECO:0000313" key="11">
    <source>
        <dbReference type="Proteomes" id="UP000006876"/>
    </source>
</evidence>
<evidence type="ECO:0000256" key="4">
    <source>
        <dbReference type="ARBA" id="ARBA00022840"/>
    </source>
</evidence>
<dbReference type="Pfam" id="PF00364">
    <property type="entry name" value="Biotin_lipoyl"/>
    <property type="match status" value="1"/>
</dbReference>
<evidence type="ECO:0000313" key="10">
    <source>
        <dbReference type="EMBL" id="ADP19206.1"/>
    </source>
</evidence>
<keyword evidence="4 6" id="KW-0067">ATP-binding</keyword>
<dbReference type="InterPro" id="IPR005482">
    <property type="entry name" value="Biotin_COase_C"/>
</dbReference>
<keyword evidence="2" id="KW-0436">Ligase</keyword>
<dbReference type="SMART" id="SM00878">
    <property type="entry name" value="Biotin_carb_C"/>
    <property type="match status" value="1"/>
</dbReference>
<dbReference type="PROSITE" id="PS00867">
    <property type="entry name" value="CPSASE_2"/>
    <property type="match status" value="1"/>
</dbReference>